<sequence>MNDQRIIVADLSWSTSAQDIRELFETAGRVSGVRLVTTDSGESIGVAIITMNKSDADRAVALFDGTVINDKKIAVRAEQPDEQVVNRMFLSVA</sequence>
<proteinExistence type="predicted"/>
<dbReference type="EMBL" id="JYNZ01000005">
    <property type="protein sequence ID" value="KXK26038.1"/>
    <property type="molecule type" value="Genomic_DNA"/>
</dbReference>
<dbReference type="PANTHER" id="PTHR48025:SF1">
    <property type="entry name" value="RRM DOMAIN-CONTAINING PROTEIN"/>
    <property type="match status" value="1"/>
</dbReference>
<dbReference type="InterPro" id="IPR000504">
    <property type="entry name" value="RRM_dom"/>
</dbReference>
<dbReference type="Proteomes" id="UP000070457">
    <property type="component" value="Unassembled WGS sequence"/>
</dbReference>
<dbReference type="SUPFAM" id="SSF54928">
    <property type="entry name" value="RNA-binding domain, RBD"/>
    <property type="match status" value="1"/>
</dbReference>
<evidence type="ECO:0000313" key="4">
    <source>
        <dbReference type="Proteomes" id="UP000070457"/>
    </source>
</evidence>
<keyword evidence="1" id="KW-0694">RNA-binding</keyword>
<dbReference type="CDD" id="cd00590">
    <property type="entry name" value="RRM_SF"/>
    <property type="match status" value="1"/>
</dbReference>
<dbReference type="SMART" id="SM00360">
    <property type="entry name" value="RRM"/>
    <property type="match status" value="1"/>
</dbReference>
<dbReference type="Gene3D" id="3.30.70.330">
    <property type="match status" value="1"/>
</dbReference>
<reference evidence="3 4" key="1">
    <citation type="submission" date="2015-02" db="EMBL/GenBank/DDBJ databases">
        <title>Improved understanding of the partial-nitritation anammox process through 23 genomes representing the majority of the microbial community.</title>
        <authorList>
            <person name="Speth D.R."/>
            <person name="In T Zandt M."/>
            <person name="Guerrero Cruz S."/>
            <person name="Jetten M.S."/>
            <person name="Dutilh B.E."/>
        </authorList>
    </citation>
    <scope>NUCLEOTIDE SEQUENCE [LARGE SCALE GENOMIC DNA]</scope>
    <source>
        <strain evidence="3">OLB20</strain>
    </source>
</reference>
<name>A0A136LWL8_9BACT</name>
<comment type="caution">
    <text evidence="3">The sequence shown here is derived from an EMBL/GenBank/DDBJ whole genome shotgun (WGS) entry which is preliminary data.</text>
</comment>
<evidence type="ECO:0000259" key="2">
    <source>
        <dbReference type="PROSITE" id="PS50102"/>
    </source>
</evidence>
<dbReference type="Pfam" id="PF00076">
    <property type="entry name" value="RRM_1"/>
    <property type="match status" value="1"/>
</dbReference>
<dbReference type="PROSITE" id="PS50102">
    <property type="entry name" value="RRM"/>
    <property type="match status" value="1"/>
</dbReference>
<dbReference type="STRING" id="1617426.TR69_WS6001001331"/>
<feature type="domain" description="RRM" evidence="2">
    <location>
        <begin position="4"/>
        <end position="80"/>
    </location>
</feature>
<dbReference type="PANTHER" id="PTHR48025">
    <property type="entry name" value="OS02G0815200 PROTEIN"/>
    <property type="match status" value="1"/>
</dbReference>
<dbReference type="InterPro" id="IPR035979">
    <property type="entry name" value="RBD_domain_sf"/>
</dbReference>
<dbReference type="InterPro" id="IPR012677">
    <property type="entry name" value="Nucleotide-bd_a/b_plait_sf"/>
</dbReference>
<protein>
    <submittedName>
        <fullName evidence="3">RNA recognition motif</fullName>
    </submittedName>
</protein>
<accession>A0A136LWL8</accession>
<gene>
    <name evidence="3" type="ORF">TR69_WS6001001331</name>
</gene>
<evidence type="ECO:0000256" key="1">
    <source>
        <dbReference type="ARBA" id="ARBA00022884"/>
    </source>
</evidence>
<dbReference type="AlphaFoldDB" id="A0A136LWL8"/>
<evidence type="ECO:0000313" key="3">
    <source>
        <dbReference type="EMBL" id="KXK26038.1"/>
    </source>
</evidence>
<dbReference type="GO" id="GO:0003729">
    <property type="term" value="F:mRNA binding"/>
    <property type="evidence" value="ECO:0007669"/>
    <property type="project" value="TreeGrafter"/>
</dbReference>
<dbReference type="InterPro" id="IPR050502">
    <property type="entry name" value="Euk_RNA-bind_prot"/>
</dbReference>
<organism evidence="3 4">
    <name type="scientific">candidate division WS6 bacterium OLB20</name>
    <dbReference type="NCBI Taxonomy" id="1617426"/>
    <lineage>
        <taxon>Bacteria</taxon>
        <taxon>Candidatus Dojkabacteria</taxon>
    </lineage>
</organism>